<reference evidence="3" key="2">
    <citation type="submission" date="2024-04" db="EMBL/GenBank/DDBJ databases">
        <authorList>
            <person name="Chen Y."/>
            <person name="Shah S."/>
            <person name="Dougan E. K."/>
            <person name="Thang M."/>
            <person name="Chan C."/>
        </authorList>
    </citation>
    <scope>NUCLEOTIDE SEQUENCE [LARGE SCALE GENOMIC DNA]</scope>
</reference>
<evidence type="ECO:0000313" key="4">
    <source>
        <dbReference type="Proteomes" id="UP001152797"/>
    </source>
</evidence>
<dbReference type="EMBL" id="CAMXCT020006733">
    <property type="protein sequence ID" value="CAL1172505.1"/>
    <property type="molecule type" value="Genomic_DNA"/>
</dbReference>
<feature type="compositionally biased region" description="Basic and acidic residues" evidence="1">
    <location>
        <begin position="243"/>
        <end position="252"/>
    </location>
</feature>
<dbReference type="EMBL" id="CAMXCT030006733">
    <property type="protein sequence ID" value="CAL4806442.1"/>
    <property type="molecule type" value="Genomic_DNA"/>
</dbReference>
<name>A0A9P1GQR5_9DINO</name>
<dbReference type="AlphaFoldDB" id="A0A9P1GQR5"/>
<accession>A0A9P1GQR5</accession>
<reference evidence="2" key="1">
    <citation type="submission" date="2022-10" db="EMBL/GenBank/DDBJ databases">
        <authorList>
            <person name="Chen Y."/>
            <person name="Dougan E. K."/>
            <person name="Chan C."/>
            <person name="Rhodes N."/>
            <person name="Thang M."/>
        </authorList>
    </citation>
    <scope>NUCLEOTIDE SEQUENCE</scope>
</reference>
<feature type="region of interest" description="Disordered" evidence="1">
    <location>
        <begin position="243"/>
        <end position="271"/>
    </location>
</feature>
<gene>
    <name evidence="2" type="ORF">C1SCF055_LOCUS43650</name>
</gene>
<keyword evidence="4" id="KW-1185">Reference proteome</keyword>
<sequence length="368" mass="41425">MADCHPGPAPDCGICGFECAKPEFDHVLELWRARCARKTMQPSGKMRPVQHESFTPGPPIPWFSLSVIPNVSDSMKALNHLVSEEQKKAQESKGVKIVRGKRYIVPEIVNFRRTKKGKALMQQELRLLLEFQTKNFPTKPMLTVDRLSVRFSEQNTVNTVTMESLMEKVFDFFSYYYHDVRSKQAFGVKVQGWLVDVCQLLWQTARVKETAIDMPDPKSIVQRLYAPESKKKTWAEKEEEQRWLRERQERRPVPRRAASHGPFRRVEPGDSPKAIAESQATRVPGTNQVVPTVTPAAETTEEIVPAPEPAEEIEPSVPTPEQIKAFCQSTEALVSSPLEVAVEAEVSSLEAVEAEAADRTAGENCVKG</sequence>
<comment type="caution">
    <text evidence="2">The sequence shown here is derived from an EMBL/GenBank/DDBJ whole genome shotgun (WGS) entry which is preliminary data.</text>
</comment>
<protein>
    <submittedName>
        <fullName evidence="2">Uncharacterized protein</fullName>
    </submittedName>
</protein>
<proteinExistence type="predicted"/>
<evidence type="ECO:0000313" key="3">
    <source>
        <dbReference type="EMBL" id="CAL1172505.1"/>
    </source>
</evidence>
<evidence type="ECO:0000256" key="1">
    <source>
        <dbReference type="SAM" id="MobiDB-lite"/>
    </source>
</evidence>
<evidence type="ECO:0000313" key="2">
    <source>
        <dbReference type="EMBL" id="CAI4019130.1"/>
    </source>
</evidence>
<dbReference type="Proteomes" id="UP001152797">
    <property type="component" value="Unassembled WGS sequence"/>
</dbReference>
<dbReference type="EMBL" id="CAMXCT010006733">
    <property type="protein sequence ID" value="CAI4019130.1"/>
    <property type="molecule type" value="Genomic_DNA"/>
</dbReference>
<organism evidence="2">
    <name type="scientific">Cladocopium goreaui</name>
    <dbReference type="NCBI Taxonomy" id="2562237"/>
    <lineage>
        <taxon>Eukaryota</taxon>
        <taxon>Sar</taxon>
        <taxon>Alveolata</taxon>
        <taxon>Dinophyceae</taxon>
        <taxon>Suessiales</taxon>
        <taxon>Symbiodiniaceae</taxon>
        <taxon>Cladocopium</taxon>
    </lineage>
</organism>